<comment type="caution">
    <text evidence="1">The sequence shown here is derived from an EMBL/GenBank/DDBJ whole genome shotgun (WGS) entry which is preliminary data.</text>
</comment>
<evidence type="ECO:0008006" key="3">
    <source>
        <dbReference type="Google" id="ProtNLM"/>
    </source>
</evidence>
<dbReference type="Proteomes" id="UP000249633">
    <property type="component" value="Unassembled WGS sequence"/>
</dbReference>
<dbReference type="EMBL" id="QFOD01000004">
    <property type="protein sequence ID" value="PZP34359.1"/>
    <property type="molecule type" value="Genomic_DNA"/>
</dbReference>
<accession>A0A2W5FXK7</accession>
<sequence length="166" mass="17590">MSPLLVPALQDRLVLLLNHVLSRESVAMDRLRPWAGRTLVVSLAGWPALLPALPDLGLRITPAGLLEREEQAAGGDLRVELDASNPARMALGVLGGEVPRMQVQGEAALAADLNWLADNLRWDIEDDLAGLFGPLVARQLGQMARGARAAVSGLAQRWAPNGASAA</sequence>
<organism evidence="1 2">
    <name type="scientific">Roseateles depolymerans</name>
    <dbReference type="NCBI Taxonomy" id="76731"/>
    <lineage>
        <taxon>Bacteria</taxon>
        <taxon>Pseudomonadati</taxon>
        <taxon>Pseudomonadota</taxon>
        <taxon>Betaproteobacteria</taxon>
        <taxon>Burkholderiales</taxon>
        <taxon>Sphaerotilaceae</taxon>
        <taxon>Roseateles</taxon>
    </lineage>
</organism>
<evidence type="ECO:0000313" key="2">
    <source>
        <dbReference type="Proteomes" id="UP000249633"/>
    </source>
</evidence>
<name>A0A2W5FXK7_9BURK</name>
<dbReference type="AlphaFoldDB" id="A0A2W5FXK7"/>
<gene>
    <name evidence="1" type="ORF">DI603_05210</name>
</gene>
<evidence type="ECO:0000313" key="1">
    <source>
        <dbReference type="EMBL" id="PZP34359.1"/>
    </source>
</evidence>
<proteinExistence type="predicted"/>
<protein>
    <recommendedName>
        <fullName evidence="3">Ubiquinone biosynthesis accessory factor UbiT</fullName>
    </recommendedName>
</protein>
<reference evidence="1 2" key="1">
    <citation type="submission" date="2017-08" db="EMBL/GenBank/DDBJ databases">
        <title>Infants hospitalized years apart are colonized by the same room-sourced microbial strains.</title>
        <authorList>
            <person name="Brooks B."/>
            <person name="Olm M.R."/>
            <person name="Firek B.A."/>
            <person name="Baker R."/>
            <person name="Thomas B.C."/>
            <person name="Morowitz M.J."/>
            <person name="Banfield J.F."/>
        </authorList>
    </citation>
    <scope>NUCLEOTIDE SEQUENCE [LARGE SCALE GENOMIC DNA]</scope>
    <source>
        <strain evidence="1">S2_012_000_R2_81</strain>
    </source>
</reference>